<proteinExistence type="predicted"/>
<protein>
    <submittedName>
        <fullName evidence="1">Uncharacterized protein</fullName>
    </submittedName>
</protein>
<reference evidence="1" key="1">
    <citation type="submission" date="2017-03" db="EMBL/GenBank/DDBJ databases">
        <title>The mitochondrial genome of the carnivorous plant Utricularia reniformis (Lentibulariaceae): structure, comparative analysis and evolutionary landmarks.</title>
        <authorList>
            <person name="Silva S.R."/>
            <person name="Alvarenga D.O."/>
            <person name="Michael T.P."/>
            <person name="Miranda V.F.O."/>
            <person name="Varani A.M."/>
        </authorList>
    </citation>
    <scope>NUCLEOTIDE SEQUENCE</scope>
</reference>
<keyword evidence="1" id="KW-0496">Mitochondrion</keyword>
<gene>
    <name evidence="1" type="ORF">AEK19_MT1162</name>
</gene>
<organism evidence="1">
    <name type="scientific">Utricularia reniformis</name>
    <dbReference type="NCBI Taxonomy" id="192314"/>
    <lineage>
        <taxon>Eukaryota</taxon>
        <taxon>Viridiplantae</taxon>
        <taxon>Streptophyta</taxon>
        <taxon>Embryophyta</taxon>
        <taxon>Tracheophyta</taxon>
        <taxon>Spermatophyta</taxon>
        <taxon>Magnoliopsida</taxon>
        <taxon>eudicotyledons</taxon>
        <taxon>Gunneridae</taxon>
        <taxon>Pentapetalae</taxon>
        <taxon>asterids</taxon>
        <taxon>lamiids</taxon>
        <taxon>Lamiales</taxon>
        <taxon>Lentibulariaceae</taxon>
        <taxon>Utricularia</taxon>
    </lineage>
</organism>
<evidence type="ECO:0000313" key="1">
    <source>
        <dbReference type="EMBL" id="ART31376.1"/>
    </source>
</evidence>
<accession>A0A1Y0B1P4</accession>
<sequence length="38" mass="4170">MSIINVSVFFLGEGTSVEQPSPLRVPLLPGPFLMLNRL</sequence>
<dbReference type="AlphaFoldDB" id="A0A1Y0B1P4"/>
<dbReference type="EMBL" id="KY774314">
    <property type="protein sequence ID" value="ART31376.1"/>
    <property type="molecule type" value="Genomic_DNA"/>
</dbReference>
<name>A0A1Y0B1P4_9LAMI</name>
<geneLocation type="mitochondrion" evidence="1"/>